<feature type="region of interest" description="Disordered" evidence="1">
    <location>
        <begin position="102"/>
        <end position="213"/>
    </location>
</feature>
<protein>
    <submittedName>
        <fullName evidence="2">Uncharacterized protein</fullName>
    </submittedName>
</protein>
<feature type="compositionally biased region" description="Polar residues" evidence="1">
    <location>
        <begin position="119"/>
        <end position="149"/>
    </location>
</feature>
<organism evidence="2 3">
    <name type="scientific">Sphaeroforma arctica JP610</name>
    <dbReference type="NCBI Taxonomy" id="667725"/>
    <lineage>
        <taxon>Eukaryota</taxon>
        <taxon>Ichthyosporea</taxon>
        <taxon>Ichthyophonida</taxon>
        <taxon>Sphaeroforma</taxon>
    </lineage>
</organism>
<evidence type="ECO:0000313" key="3">
    <source>
        <dbReference type="Proteomes" id="UP000054560"/>
    </source>
</evidence>
<sequence length="476" mass="51497">MSAPFANLTASIAHSSPRIEESVRDGPSSSQPSELTVKNSVGTEAETVVPAEISAPTEKSDSVVPMIGSAIVVPLAAVPAVSMSRGVEDELPATAESIIPNVNTGRKDTIEESKAPVENSPNIDTISTAIAKTDSQPKTSIDTKTNADIGSTSNTNTCGSTQPEKSQNSSASDETDTQNSGSTDVPVLENVPPTTTNRNTGATRSPTPPTTAKALPYVESAEDAAKFKKSCDNLTRKFKSESKVLNTEVRTILSWHFERLVVGKQWKGVKEFLSMWKDQVPVDETYLLIAHITCALSNKDDVVARANLLQTIDALEVLYQIASNAKTSRKAYERMIRSVKLQKIVQMRIDAVTVPGTKHTQLLENMRHAIDEFFPEDDAAAQTTRKRALAITHESSSAFEEYFSETAETDLIIATQQAMAFATSVVAALEPYHLRKLSDKFTEVLTARKRAAEDNSQTGTASKRARQDANPAINIS</sequence>
<name>A0A0L0G820_9EUKA</name>
<evidence type="ECO:0000256" key="1">
    <source>
        <dbReference type="SAM" id="MobiDB-lite"/>
    </source>
</evidence>
<dbReference type="AlphaFoldDB" id="A0A0L0G820"/>
<feature type="compositionally biased region" description="Polar residues" evidence="1">
    <location>
        <begin position="27"/>
        <end position="42"/>
    </location>
</feature>
<proteinExistence type="predicted"/>
<feature type="compositionally biased region" description="Low complexity" evidence="1">
    <location>
        <begin position="150"/>
        <end position="161"/>
    </location>
</feature>
<keyword evidence="3" id="KW-1185">Reference proteome</keyword>
<reference evidence="2 3" key="1">
    <citation type="submission" date="2011-02" db="EMBL/GenBank/DDBJ databases">
        <title>The Genome Sequence of Sphaeroforma arctica JP610.</title>
        <authorList>
            <consortium name="The Broad Institute Genome Sequencing Platform"/>
            <person name="Russ C."/>
            <person name="Cuomo C."/>
            <person name="Young S.K."/>
            <person name="Zeng Q."/>
            <person name="Gargeya S."/>
            <person name="Alvarado L."/>
            <person name="Berlin A."/>
            <person name="Chapman S.B."/>
            <person name="Chen Z."/>
            <person name="Freedman E."/>
            <person name="Gellesch M."/>
            <person name="Goldberg J."/>
            <person name="Griggs A."/>
            <person name="Gujja S."/>
            <person name="Heilman E."/>
            <person name="Heiman D."/>
            <person name="Howarth C."/>
            <person name="Mehta T."/>
            <person name="Neiman D."/>
            <person name="Pearson M."/>
            <person name="Roberts A."/>
            <person name="Saif S."/>
            <person name="Shea T."/>
            <person name="Shenoy N."/>
            <person name="Sisk P."/>
            <person name="Stolte C."/>
            <person name="Sykes S."/>
            <person name="White J."/>
            <person name="Yandava C."/>
            <person name="Burger G."/>
            <person name="Gray M.W."/>
            <person name="Holland P.W.H."/>
            <person name="King N."/>
            <person name="Lang F.B.F."/>
            <person name="Roger A.J."/>
            <person name="Ruiz-Trillo I."/>
            <person name="Haas B."/>
            <person name="Nusbaum C."/>
            <person name="Birren B."/>
        </authorList>
    </citation>
    <scope>NUCLEOTIDE SEQUENCE [LARGE SCALE GENOMIC DNA]</scope>
    <source>
        <strain evidence="2 3">JP610</strain>
    </source>
</reference>
<evidence type="ECO:0000313" key="2">
    <source>
        <dbReference type="EMBL" id="KNC84393.1"/>
    </source>
</evidence>
<gene>
    <name evidence="2" type="ORF">SARC_03386</name>
</gene>
<dbReference type="RefSeq" id="XP_014158295.1">
    <property type="nucleotide sequence ID" value="XM_014302820.1"/>
</dbReference>
<feature type="region of interest" description="Disordered" evidence="1">
    <location>
        <begin position="451"/>
        <end position="476"/>
    </location>
</feature>
<dbReference type="Proteomes" id="UP000054560">
    <property type="component" value="Unassembled WGS sequence"/>
</dbReference>
<feature type="compositionally biased region" description="Basic and acidic residues" evidence="1">
    <location>
        <begin position="105"/>
        <end position="115"/>
    </location>
</feature>
<feature type="compositionally biased region" description="Polar residues" evidence="1">
    <location>
        <begin position="162"/>
        <end position="183"/>
    </location>
</feature>
<feature type="compositionally biased region" description="Polar residues" evidence="1">
    <location>
        <begin position="192"/>
        <end position="205"/>
    </location>
</feature>
<dbReference type="GeneID" id="25903890"/>
<feature type="region of interest" description="Disordered" evidence="1">
    <location>
        <begin position="1"/>
        <end position="43"/>
    </location>
</feature>
<accession>A0A0L0G820</accession>
<dbReference type="EMBL" id="KQ241767">
    <property type="protein sequence ID" value="KNC84393.1"/>
    <property type="molecule type" value="Genomic_DNA"/>
</dbReference>